<reference evidence="1 2" key="1">
    <citation type="journal article" date="2009" name="Genome Biol.">
        <title>Comparative genome and phenotypic analysis of Clostridium difficile 027 strains provides insight into the evolution of a hypervirulent bacterium.</title>
        <authorList>
            <person name="Stabler R.A."/>
            <person name="He M."/>
            <person name="Dawson L."/>
            <person name="Martin M."/>
            <person name="Valiente E."/>
            <person name="Corton C."/>
            <person name="Lawley T.D."/>
            <person name="Sebaihia M."/>
            <person name="Quail M.A."/>
            <person name="Rose G."/>
            <person name="Gerding D.N."/>
            <person name="Gibert M."/>
            <person name="Popoff M.R."/>
            <person name="Parkhill J."/>
            <person name="Dougan G."/>
            <person name="Wren B.W."/>
        </authorList>
    </citation>
    <scope>NUCLEOTIDE SEQUENCE [LARGE SCALE GENOMIC DNA]</scope>
    <source>
        <strain evidence="1 2">CD196</strain>
    </source>
</reference>
<dbReference type="InterPro" id="IPR041893">
    <property type="entry name" value="ArdA_dom3"/>
</dbReference>
<dbReference type="RefSeq" id="WP_009892224.1">
    <property type="nucleotide sequence ID" value="NC_013315.1"/>
</dbReference>
<dbReference type="InterPro" id="IPR041896">
    <property type="entry name" value="ArdA_dom2"/>
</dbReference>
<dbReference type="Gene3D" id="1.10.8.560">
    <property type="entry name" value="Antirestriction protein ArdA, domain 2"/>
    <property type="match status" value="1"/>
</dbReference>
<dbReference type="InterPro" id="IPR009899">
    <property type="entry name" value="ArdA"/>
</dbReference>
<protein>
    <submittedName>
        <fullName evidence="1">Conjugative transposon protein</fullName>
    </submittedName>
</protein>
<gene>
    <name evidence="1" type="ordered locus">CD196_3416</name>
</gene>
<dbReference type="AlphaFoldDB" id="A0A0H3NC91"/>
<dbReference type="Gene3D" id="3.10.20.480">
    <property type="entry name" value="Antirestriction protein ArdA, domain 1"/>
    <property type="match status" value="1"/>
</dbReference>
<dbReference type="Gene3D" id="1.10.10.1190">
    <property type="entry name" value="Antirestriction protein ArdA, domain 3"/>
    <property type="match status" value="1"/>
</dbReference>
<accession>A0A0H3NC91</accession>
<evidence type="ECO:0000313" key="2">
    <source>
        <dbReference type="Proteomes" id="UP000002068"/>
    </source>
</evidence>
<evidence type="ECO:0000313" key="1">
    <source>
        <dbReference type="EMBL" id="CBA66895.1"/>
    </source>
</evidence>
<dbReference type="InterPro" id="IPR041895">
    <property type="entry name" value="ArdA_dom1"/>
</dbReference>
<name>A0A0H3NC91_CLODC</name>
<dbReference type="Proteomes" id="UP000002068">
    <property type="component" value="Chromosome"/>
</dbReference>
<dbReference type="KEGG" id="cdc:CD196_3416"/>
<sequence length="165" mass="19485">MNEMRVCIESRLHTSEEIRSAWFTLPIDEEELEEQIGVPIDSEDYHIVEKELPFADEVGEDATIEKLNDLYHTFESLPADLQEDYGELMCYFTSLDELHQHRHDVIHYSWCKNMADVARHLLDNDPAFSAIEERLTRYFDYEAYGQYLDDNGEFIETDHGIYELP</sequence>
<dbReference type="HOGENOM" id="CLU_102115_1_0_9"/>
<dbReference type="Pfam" id="PF07275">
    <property type="entry name" value="ArdA"/>
    <property type="match status" value="1"/>
</dbReference>
<proteinExistence type="predicted"/>
<organism evidence="1 2">
    <name type="scientific">Clostridioides difficile (strain CD196)</name>
    <name type="common">Peptoclostridium difficile</name>
    <dbReference type="NCBI Taxonomy" id="645462"/>
    <lineage>
        <taxon>Bacteria</taxon>
        <taxon>Bacillati</taxon>
        <taxon>Bacillota</taxon>
        <taxon>Clostridia</taxon>
        <taxon>Peptostreptococcales</taxon>
        <taxon>Peptostreptococcaceae</taxon>
        <taxon>Clostridioides</taxon>
    </lineage>
</organism>
<dbReference type="EMBL" id="FN538970">
    <property type="protein sequence ID" value="CBA66895.1"/>
    <property type="molecule type" value="Genomic_DNA"/>
</dbReference>